<proteinExistence type="predicted"/>
<sequence>MPLTVLLALVVVGIAGVALLIHTTGLSQPRRFTTEAEARAAWTREFPLTDITGVTLCRSGRAALIATPTGTGVVWPMGADSTARWVADGRVTRRDGGLTLYLPDYVAPTVRLHLDPDEIALWAERIGTT</sequence>
<dbReference type="EMBL" id="CP022540">
    <property type="protein sequence ID" value="ASP19861.1"/>
    <property type="molecule type" value="Genomic_DNA"/>
</dbReference>
<evidence type="ECO:0000313" key="2">
    <source>
        <dbReference type="Proteomes" id="UP000203589"/>
    </source>
</evidence>
<organism evidence="1 2">
    <name type="scientific">Antarctobacter heliothermus</name>
    <dbReference type="NCBI Taxonomy" id="74033"/>
    <lineage>
        <taxon>Bacteria</taxon>
        <taxon>Pseudomonadati</taxon>
        <taxon>Pseudomonadota</taxon>
        <taxon>Alphaproteobacteria</taxon>
        <taxon>Rhodobacterales</taxon>
        <taxon>Roseobacteraceae</taxon>
        <taxon>Antarctobacter</taxon>
    </lineage>
</organism>
<name>A0A222E1M8_9RHOB</name>
<reference evidence="1 2" key="1">
    <citation type="submission" date="2017-07" db="EMBL/GenBank/DDBJ databases">
        <title>Genome Sequence of Antarctobacter heliothermus Strain SMS3 Isolated from a culture of the Diatom Skeletonema marinoi.</title>
        <authorList>
            <person name="Topel M."/>
            <person name="Pinder M.I.M."/>
            <person name="Johansson O.N."/>
            <person name="Kourtchenko O."/>
            <person name="Godhe A."/>
            <person name="Clarke A.K."/>
        </authorList>
    </citation>
    <scope>NUCLEOTIDE SEQUENCE [LARGE SCALE GENOMIC DNA]</scope>
    <source>
        <strain evidence="1 2">SMS3</strain>
    </source>
</reference>
<gene>
    <name evidence="1" type="ORF">ANTHELSMS3_01146</name>
</gene>
<accession>A0A222E1M8</accession>
<dbReference type="AlphaFoldDB" id="A0A222E1M8"/>
<protein>
    <submittedName>
        <fullName evidence="1">Uncharacterized protein</fullName>
    </submittedName>
</protein>
<evidence type="ECO:0000313" key="1">
    <source>
        <dbReference type="EMBL" id="ASP19861.1"/>
    </source>
</evidence>
<dbReference type="Proteomes" id="UP000203589">
    <property type="component" value="Chromosome"/>
</dbReference>
<keyword evidence="2" id="KW-1185">Reference proteome</keyword>
<dbReference type="KEGG" id="aht:ANTHELSMS3_01146"/>
<dbReference type="RefSeq" id="WP_094034043.1">
    <property type="nucleotide sequence ID" value="NZ_CP022540.1"/>
</dbReference>
<dbReference type="OrthoDB" id="7859692at2"/>